<protein>
    <recommendedName>
        <fullName evidence="4">tRNA(His) guanylyltransferase</fullName>
        <ecNumber evidence="3">2.7.7.79</ecNumber>
    </recommendedName>
    <alternativeName>
        <fullName evidence="12">tRNA-histidine guanylyltransferase</fullName>
    </alternativeName>
</protein>
<comment type="caution">
    <text evidence="15">The sequence shown here is derived from an EMBL/GenBank/DDBJ whole genome shotgun (WGS) entry which is preliminary data.</text>
</comment>
<comment type="similarity">
    <text evidence="2">Belongs to the tRNA(His) guanylyltransferase family.</text>
</comment>
<dbReference type="InterPro" id="IPR007537">
    <property type="entry name" value="tRNAHis_GuaTrfase_Thg1"/>
</dbReference>
<dbReference type="InterPro" id="IPR025845">
    <property type="entry name" value="Thg1_C_dom"/>
</dbReference>
<keyword evidence="7 15" id="KW-0548">Nucleotidyltransferase</keyword>
<keyword evidence="6" id="KW-0819">tRNA processing</keyword>
<dbReference type="Proteomes" id="UP000664521">
    <property type="component" value="Unassembled WGS sequence"/>
</dbReference>
<evidence type="ECO:0000313" key="15">
    <source>
        <dbReference type="EMBL" id="CAF9918301.1"/>
    </source>
</evidence>
<evidence type="ECO:0000256" key="5">
    <source>
        <dbReference type="ARBA" id="ARBA00022679"/>
    </source>
</evidence>
<keyword evidence="16" id="KW-1185">Reference proteome</keyword>
<evidence type="ECO:0000256" key="6">
    <source>
        <dbReference type="ARBA" id="ARBA00022694"/>
    </source>
</evidence>
<proteinExistence type="inferred from homology"/>
<keyword evidence="5" id="KW-0808">Transferase</keyword>
<dbReference type="InterPro" id="IPR038469">
    <property type="entry name" value="tRNAHis_GuaTrfase_Thg1_sf"/>
</dbReference>
<evidence type="ECO:0000259" key="13">
    <source>
        <dbReference type="Pfam" id="PF04446"/>
    </source>
</evidence>
<dbReference type="Pfam" id="PF04446">
    <property type="entry name" value="Thg1"/>
    <property type="match status" value="1"/>
</dbReference>
<dbReference type="InterPro" id="IPR024956">
    <property type="entry name" value="tRNAHis_GuaTrfase_cat"/>
</dbReference>
<evidence type="ECO:0000256" key="11">
    <source>
        <dbReference type="ARBA" id="ARBA00023134"/>
    </source>
</evidence>
<dbReference type="GO" id="GO:0005525">
    <property type="term" value="F:GTP binding"/>
    <property type="evidence" value="ECO:0007669"/>
    <property type="project" value="UniProtKB-KW"/>
</dbReference>
<keyword evidence="8" id="KW-0479">Metal-binding</keyword>
<dbReference type="AlphaFoldDB" id="A0A8H3F524"/>
<name>A0A8H3F524_9LECA</name>
<dbReference type="Gene3D" id="3.30.70.3000">
    <property type="match status" value="1"/>
</dbReference>
<evidence type="ECO:0000256" key="12">
    <source>
        <dbReference type="ARBA" id="ARBA00032480"/>
    </source>
</evidence>
<dbReference type="GO" id="GO:0000287">
    <property type="term" value="F:magnesium ion binding"/>
    <property type="evidence" value="ECO:0007669"/>
    <property type="project" value="InterPro"/>
</dbReference>
<gene>
    <name evidence="15" type="primary">THG1</name>
    <name evidence="15" type="ORF">HETSPECPRED_003721</name>
</gene>
<organism evidence="15 16">
    <name type="scientific">Heterodermia speciosa</name>
    <dbReference type="NCBI Taxonomy" id="116794"/>
    <lineage>
        <taxon>Eukaryota</taxon>
        <taxon>Fungi</taxon>
        <taxon>Dikarya</taxon>
        <taxon>Ascomycota</taxon>
        <taxon>Pezizomycotina</taxon>
        <taxon>Lecanoromycetes</taxon>
        <taxon>OSLEUM clade</taxon>
        <taxon>Lecanoromycetidae</taxon>
        <taxon>Caliciales</taxon>
        <taxon>Physciaceae</taxon>
        <taxon>Heterodermia</taxon>
    </lineage>
</organism>
<accession>A0A8H3F524</accession>
<keyword evidence="9" id="KW-0547">Nucleotide-binding</keyword>
<dbReference type="PANTHER" id="PTHR12729:SF6">
    <property type="entry name" value="TRNA(HIS) GUANYLYLTRANSFERASE-RELATED"/>
    <property type="match status" value="1"/>
</dbReference>
<evidence type="ECO:0000256" key="3">
    <source>
        <dbReference type="ARBA" id="ARBA00012511"/>
    </source>
</evidence>
<evidence type="ECO:0000256" key="9">
    <source>
        <dbReference type="ARBA" id="ARBA00022741"/>
    </source>
</evidence>
<dbReference type="PANTHER" id="PTHR12729">
    <property type="entry name" value="TRNA(HIS) GUANYLYLTRANSFERASE-RELATED"/>
    <property type="match status" value="1"/>
</dbReference>
<dbReference type="EC" id="2.7.7.79" evidence="3"/>
<feature type="domain" description="Thg1 C-terminal" evidence="14">
    <location>
        <begin position="107"/>
        <end position="215"/>
    </location>
</feature>
<keyword evidence="10" id="KW-0460">Magnesium</keyword>
<evidence type="ECO:0000256" key="2">
    <source>
        <dbReference type="ARBA" id="ARBA00010113"/>
    </source>
</evidence>
<evidence type="ECO:0000256" key="8">
    <source>
        <dbReference type="ARBA" id="ARBA00022723"/>
    </source>
</evidence>
<dbReference type="EMBL" id="CAJPDS010000022">
    <property type="protein sequence ID" value="CAF9918301.1"/>
    <property type="molecule type" value="Genomic_DNA"/>
</dbReference>
<evidence type="ECO:0000313" key="16">
    <source>
        <dbReference type="Proteomes" id="UP000664521"/>
    </source>
</evidence>
<dbReference type="Pfam" id="PF14413">
    <property type="entry name" value="Thg1C"/>
    <property type="match status" value="1"/>
</dbReference>
<dbReference type="GO" id="GO:0006400">
    <property type="term" value="P:tRNA modification"/>
    <property type="evidence" value="ECO:0007669"/>
    <property type="project" value="InterPro"/>
</dbReference>
<keyword evidence="11" id="KW-0342">GTP-binding</keyword>
<evidence type="ECO:0000256" key="1">
    <source>
        <dbReference type="ARBA" id="ARBA00001946"/>
    </source>
</evidence>
<evidence type="ECO:0000256" key="10">
    <source>
        <dbReference type="ARBA" id="ARBA00022842"/>
    </source>
</evidence>
<dbReference type="OrthoDB" id="62560at2759"/>
<evidence type="ECO:0000256" key="4">
    <source>
        <dbReference type="ARBA" id="ARBA00015443"/>
    </source>
</evidence>
<dbReference type="GO" id="GO:0008193">
    <property type="term" value="F:tRNA guanylyltransferase activity"/>
    <property type="evidence" value="ECO:0007669"/>
    <property type="project" value="UniProtKB-EC"/>
</dbReference>
<reference evidence="15" key="1">
    <citation type="submission" date="2021-03" db="EMBL/GenBank/DDBJ databases">
        <authorList>
            <person name="Tagirdzhanova G."/>
        </authorList>
    </citation>
    <scope>NUCLEOTIDE SEQUENCE</scope>
</reference>
<evidence type="ECO:0000256" key="7">
    <source>
        <dbReference type="ARBA" id="ARBA00022695"/>
    </source>
</evidence>
<feature type="domain" description="tRNAHis guanylyltransferase catalytic" evidence="13">
    <location>
        <begin position="3"/>
        <end position="104"/>
    </location>
</feature>
<evidence type="ECO:0000259" key="14">
    <source>
        <dbReference type="Pfam" id="PF14413"/>
    </source>
</evidence>
<sequence>MVRLSSKYNFVKPNDGRALGLMNAAAVAVLEELPDIRLAYGVSDEYSFVFDRTCKLFDRRESKILTTVVSTFTAHYVNMWSSYISGKPLTTPMPSFDGRVVAYPSLQNLRDYMSWRQVDLQLGNMSTTQAEAQLKGTLAADKNEILFSKFQINYNNEPGMFKKGSVIYRDYGVNKDPHEHGSADPEAWGFGMDGEKERKRPLKAKVTVEHVDIIKDDFWTRRPWLFAAM</sequence>
<comment type="cofactor">
    <cofactor evidence="1">
        <name>Mg(2+)</name>
        <dbReference type="ChEBI" id="CHEBI:18420"/>
    </cofactor>
</comment>